<proteinExistence type="predicted"/>
<organism evidence="1 2">
    <name type="scientific">Kitasatospora phosalacinea</name>
    <dbReference type="NCBI Taxonomy" id="2065"/>
    <lineage>
        <taxon>Bacteria</taxon>
        <taxon>Bacillati</taxon>
        <taxon>Actinomycetota</taxon>
        <taxon>Actinomycetes</taxon>
        <taxon>Kitasatosporales</taxon>
        <taxon>Streptomycetaceae</taxon>
        <taxon>Kitasatospora</taxon>
    </lineage>
</organism>
<dbReference type="Proteomes" id="UP001165041">
    <property type="component" value="Unassembled WGS sequence"/>
</dbReference>
<name>A0A9W6V249_9ACTN</name>
<dbReference type="EMBL" id="BSSA01000009">
    <property type="protein sequence ID" value="GLW70893.1"/>
    <property type="molecule type" value="Genomic_DNA"/>
</dbReference>
<dbReference type="RefSeq" id="WP_285736704.1">
    <property type="nucleotide sequence ID" value="NZ_BSSA01000009.1"/>
</dbReference>
<evidence type="ECO:0000313" key="1">
    <source>
        <dbReference type="EMBL" id="GLW70893.1"/>
    </source>
</evidence>
<evidence type="ECO:0000313" key="2">
    <source>
        <dbReference type="Proteomes" id="UP001165041"/>
    </source>
</evidence>
<comment type="caution">
    <text evidence="1">The sequence shown here is derived from an EMBL/GenBank/DDBJ whole genome shotgun (WGS) entry which is preliminary data.</text>
</comment>
<gene>
    <name evidence="1" type="ORF">Kpho02_31920</name>
</gene>
<sequence length="50" mass="5083">MLVVAGRRGLQSGRPGGMLLAGAATGLLVHLLVPGPGHTGTRPWIAREPS</sequence>
<reference evidence="1" key="1">
    <citation type="submission" date="2023-02" db="EMBL/GenBank/DDBJ databases">
        <title>Kitasatospora phosalacinea NBRC 14627.</title>
        <authorList>
            <person name="Ichikawa N."/>
            <person name="Sato H."/>
            <person name="Tonouchi N."/>
        </authorList>
    </citation>
    <scope>NUCLEOTIDE SEQUENCE</scope>
    <source>
        <strain evidence="1">NBRC 14627</strain>
    </source>
</reference>
<protein>
    <submittedName>
        <fullName evidence="1">Uncharacterized protein</fullName>
    </submittedName>
</protein>
<accession>A0A9W6V249</accession>
<dbReference type="AlphaFoldDB" id="A0A9W6V249"/>